<keyword evidence="6 8" id="KW-0472">Membrane</keyword>
<proteinExistence type="inferred from homology"/>
<sequence>MYTYLKFGLPRVFPPNAGSQRSHSRPGPGGGGRGRVNRGYRESQPIGGASSGYDSSDNETTRGRVPPNLRKFRSESDFRALGVVTGSRPSSRAHGNIPLAALKQANSRASIAGTHLNHHANSRHYGNRSHSEADLLGPDTYDYDSRLYAPSRARSDQVLLSRRQSPLGLVYPNIQVHSLDVMPGIRGVSLQAKAGDLFAIMATSQKEGTALTEALAGLRKRLAGEILVNGQHITQRGLRDLCGYVPAPDRAALDPRMSVQSTLSFHASLRGEVLSKALDRDVDKKQIFLLGPVDRSDLKERIDILIEDLGLTAVRTANVSRLTHSERQRLSVACQLLTQASVLILDQATTSMDIFDTFFLVEYLRQWCSSGRIVIMTLQPPTFEILSMCSGVLLLSGGRTVFSGSRSDLPRHMGTLGYPCPPFKNPADYYLDLVTLDDLSAAAMLESSARIDSLASAWEQVNAEVPIGAPPAAMPNFTKRAGVFKQITTLCKRYIVYKQPGSLLSWISRLIAAAVLSLCIGSIFWDVPATDPQLVQNDRLGYHHCIMAVAFWPLLLLAIRDAHED</sequence>
<evidence type="ECO:0000256" key="3">
    <source>
        <dbReference type="ARBA" id="ARBA00022448"/>
    </source>
</evidence>
<dbReference type="GO" id="GO:0016887">
    <property type="term" value="F:ATP hydrolysis activity"/>
    <property type="evidence" value="ECO:0007669"/>
    <property type="project" value="InterPro"/>
</dbReference>
<dbReference type="PANTHER" id="PTHR48041:SF89">
    <property type="entry name" value="FI03229P"/>
    <property type="match status" value="1"/>
</dbReference>
<keyword evidence="10" id="KW-1185">Reference proteome</keyword>
<dbReference type="EMBL" id="AJVK01032054">
    <property type="status" value="NOT_ANNOTATED_CDS"/>
    <property type="molecule type" value="Genomic_DNA"/>
</dbReference>
<comment type="similarity">
    <text evidence="2">Belongs to the ABC transporter superfamily. ABCG family. Eye pigment precursor importer (TC 3.A.1.204) subfamily.</text>
</comment>
<comment type="subcellular location">
    <subcellularLocation>
        <location evidence="1">Membrane</location>
        <topology evidence="1">Multi-pass membrane protein</topology>
    </subcellularLocation>
</comment>
<dbReference type="Gene3D" id="3.40.50.300">
    <property type="entry name" value="P-loop containing nucleotide triphosphate hydrolases"/>
    <property type="match status" value="1"/>
</dbReference>
<evidence type="ECO:0000256" key="8">
    <source>
        <dbReference type="SAM" id="Phobius"/>
    </source>
</evidence>
<keyword evidence="3" id="KW-0813">Transport</keyword>
<feature type="region of interest" description="Disordered" evidence="7">
    <location>
        <begin position="12"/>
        <end position="72"/>
    </location>
</feature>
<evidence type="ECO:0000256" key="7">
    <source>
        <dbReference type="SAM" id="MobiDB-lite"/>
    </source>
</evidence>
<evidence type="ECO:0000256" key="4">
    <source>
        <dbReference type="ARBA" id="ARBA00022692"/>
    </source>
</evidence>
<organism evidence="9 10">
    <name type="scientific">Phlebotomus papatasi</name>
    <name type="common">Sandfly</name>
    <dbReference type="NCBI Taxonomy" id="29031"/>
    <lineage>
        <taxon>Eukaryota</taxon>
        <taxon>Metazoa</taxon>
        <taxon>Ecdysozoa</taxon>
        <taxon>Arthropoda</taxon>
        <taxon>Hexapoda</taxon>
        <taxon>Insecta</taxon>
        <taxon>Pterygota</taxon>
        <taxon>Neoptera</taxon>
        <taxon>Endopterygota</taxon>
        <taxon>Diptera</taxon>
        <taxon>Nematocera</taxon>
        <taxon>Psychodoidea</taxon>
        <taxon>Psychodidae</taxon>
        <taxon>Phlebotomus</taxon>
        <taxon>Phlebotomus</taxon>
    </lineage>
</organism>
<dbReference type="GO" id="GO:0005886">
    <property type="term" value="C:plasma membrane"/>
    <property type="evidence" value="ECO:0007669"/>
    <property type="project" value="TreeGrafter"/>
</dbReference>
<dbReference type="Pfam" id="PF00005">
    <property type="entry name" value="ABC_tran"/>
    <property type="match status" value="1"/>
</dbReference>
<accession>A0A1B0DDJ9</accession>
<dbReference type="AlphaFoldDB" id="A0A1B0DDJ9"/>
<keyword evidence="4 8" id="KW-0812">Transmembrane</keyword>
<dbReference type="InterPro" id="IPR050352">
    <property type="entry name" value="ABCG_transporters"/>
</dbReference>
<evidence type="ECO:0000256" key="2">
    <source>
        <dbReference type="ARBA" id="ARBA00005814"/>
    </source>
</evidence>
<dbReference type="InterPro" id="IPR003439">
    <property type="entry name" value="ABC_transporter-like_ATP-bd"/>
</dbReference>
<feature type="transmembrane region" description="Helical" evidence="8">
    <location>
        <begin position="540"/>
        <end position="559"/>
    </location>
</feature>
<feature type="transmembrane region" description="Helical" evidence="8">
    <location>
        <begin position="385"/>
        <end position="402"/>
    </location>
</feature>
<keyword evidence="5 8" id="KW-1133">Transmembrane helix</keyword>
<feature type="transmembrane region" description="Helical" evidence="8">
    <location>
        <begin position="503"/>
        <end position="525"/>
    </location>
</feature>
<dbReference type="GO" id="GO:0042626">
    <property type="term" value="F:ATPase-coupled transmembrane transporter activity"/>
    <property type="evidence" value="ECO:0007669"/>
    <property type="project" value="TreeGrafter"/>
</dbReference>
<dbReference type="PANTHER" id="PTHR48041">
    <property type="entry name" value="ABC TRANSPORTER G FAMILY MEMBER 28"/>
    <property type="match status" value="1"/>
</dbReference>
<protein>
    <submittedName>
        <fullName evidence="9">Uncharacterized protein</fullName>
    </submittedName>
</protein>
<reference evidence="9" key="1">
    <citation type="submission" date="2022-08" db="UniProtKB">
        <authorList>
            <consortium name="EnsemblMetazoa"/>
        </authorList>
    </citation>
    <scope>IDENTIFICATION</scope>
    <source>
        <strain evidence="9">Israel</strain>
    </source>
</reference>
<dbReference type="EnsemblMetazoa" id="PPAI005970-RA">
    <property type="protein sequence ID" value="PPAI005970-PA"/>
    <property type="gene ID" value="PPAI005970"/>
</dbReference>
<dbReference type="InterPro" id="IPR027417">
    <property type="entry name" value="P-loop_NTPase"/>
</dbReference>
<evidence type="ECO:0000256" key="5">
    <source>
        <dbReference type="ARBA" id="ARBA00022989"/>
    </source>
</evidence>
<evidence type="ECO:0000256" key="1">
    <source>
        <dbReference type="ARBA" id="ARBA00004141"/>
    </source>
</evidence>
<evidence type="ECO:0000313" key="9">
    <source>
        <dbReference type="EnsemblMetazoa" id="PPAI005970-PA"/>
    </source>
</evidence>
<evidence type="ECO:0000313" key="10">
    <source>
        <dbReference type="Proteomes" id="UP000092462"/>
    </source>
</evidence>
<evidence type="ECO:0000256" key="6">
    <source>
        <dbReference type="ARBA" id="ARBA00023136"/>
    </source>
</evidence>
<dbReference type="VEuPathDB" id="VectorBase:PPAPM1_004909"/>
<name>A0A1B0DDJ9_PHLPP</name>
<dbReference type="SUPFAM" id="SSF52540">
    <property type="entry name" value="P-loop containing nucleoside triphosphate hydrolases"/>
    <property type="match status" value="1"/>
</dbReference>
<dbReference type="Proteomes" id="UP000092462">
    <property type="component" value="Unassembled WGS sequence"/>
</dbReference>
<dbReference type="VEuPathDB" id="VectorBase:PPAI005970"/>
<dbReference type="FunFam" id="3.40.50.300:FF:001695">
    <property type="entry name" value="ATP-binding cassette sub-family G member"/>
    <property type="match status" value="1"/>
</dbReference>
<dbReference type="PROSITE" id="PS50893">
    <property type="entry name" value="ABC_TRANSPORTER_2"/>
    <property type="match status" value="1"/>
</dbReference>
<dbReference type="GO" id="GO:0005524">
    <property type="term" value="F:ATP binding"/>
    <property type="evidence" value="ECO:0007669"/>
    <property type="project" value="InterPro"/>
</dbReference>